<dbReference type="OrthoDB" id="2424463at2759"/>
<proteinExistence type="predicted"/>
<reference evidence="1 2" key="1">
    <citation type="submission" date="2014-09" db="EMBL/GenBank/DDBJ databases">
        <authorList>
            <person name="Ellenberger Sabrina"/>
        </authorList>
    </citation>
    <scope>NUCLEOTIDE SEQUENCE [LARGE SCALE GENOMIC DNA]</scope>
    <source>
        <strain evidence="1 2">CBS 412.66</strain>
    </source>
</reference>
<organism evidence="1 2">
    <name type="scientific">Parasitella parasitica</name>
    <dbReference type="NCBI Taxonomy" id="35722"/>
    <lineage>
        <taxon>Eukaryota</taxon>
        <taxon>Fungi</taxon>
        <taxon>Fungi incertae sedis</taxon>
        <taxon>Mucoromycota</taxon>
        <taxon>Mucoromycotina</taxon>
        <taxon>Mucoromycetes</taxon>
        <taxon>Mucorales</taxon>
        <taxon>Mucorineae</taxon>
        <taxon>Mucoraceae</taxon>
        <taxon>Parasitella</taxon>
    </lineage>
</organism>
<dbReference type="InterPro" id="IPR036397">
    <property type="entry name" value="RNaseH_sf"/>
</dbReference>
<gene>
    <name evidence="1" type="primary">PARPA_11307.1 scaffold 43467</name>
</gene>
<accession>A0A0B7NPY0</accession>
<dbReference type="AlphaFoldDB" id="A0A0B7NPY0"/>
<keyword evidence="2" id="KW-1185">Reference proteome</keyword>
<dbReference type="EMBL" id="LN733509">
    <property type="protein sequence ID" value="CEP17019.1"/>
    <property type="molecule type" value="Genomic_DNA"/>
</dbReference>
<protein>
    <submittedName>
        <fullName evidence="1">Uncharacterized protein</fullName>
    </submittedName>
</protein>
<dbReference type="GO" id="GO:0003676">
    <property type="term" value="F:nucleic acid binding"/>
    <property type="evidence" value="ECO:0007669"/>
    <property type="project" value="InterPro"/>
</dbReference>
<sequence length="230" mass="26472">MFESKIALRASIKTDMEVEEAVRVRALLGEESGGLVRLLQINLSVSAGIVTDDERRGNWLRAKTVEEKRDDSTMLQKRRNFILKLAKDRNAYDKNRNFVDANSIRGEGWSKRAEESTATSRSKQALLLTIFAAISYQGVERVDVKIVRGDYWQHVIQSTYSIVDTWKWNSSRHEYVSLLPYSSFLNAFEECFSKVKTLVKQKPELTQDELTLYIRICSDMVTDSDCEGWI</sequence>
<evidence type="ECO:0000313" key="2">
    <source>
        <dbReference type="Proteomes" id="UP000054107"/>
    </source>
</evidence>
<name>A0A0B7NPY0_9FUNG</name>
<evidence type="ECO:0000313" key="1">
    <source>
        <dbReference type="EMBL" id="CEP17019.1"/>
    </source>
</evidence>
<dbReference type="Proteomes" id="UP000054107">
    <property type="component" value="Unassembled WGS sequence"/>
</dbReference>
<dbReference type="Gene3D" id="3.30.420.10">
    <property type="entry name" value="Ribonuclease H-like superfamily/Ribonuclease H"/>
    <property type="match status" value="1"/>
</dbReference>